<proteinExistence type="predicted"/>
<name>A0ABX5NLI6_9HYPH</name>
<evidence type="ECO:0000313" key="2">
    <source>
        <dbReference type="Proteomes" id="UP000247536"/>
    </source>
</evidence>
<dbReference type="EMBL" id="QJRY01000008">
    <property type="protein sequence ID" value="PYB70733.1"/>
    <property type="molecule type" value="Genomic_DNA"/>
</dbReference>
<protein>
    <submittedName>
        <fullName evidence="1">Uncharacterized protein</fullName>
    </submittedName>
</protein>
<evidence type="ECO:0000313" key="1">
    <source>
        <dbReference type="EMBL" id="PYB70733.1"/>
    </source>
</evidence>
<gene>
    <name evidence="1" type="ORF">DMY87_19885</name>
</gene>
<sequence length="323" mass="36176">MKLVTINSDESRGIWMARDSEKPVVFEYLFNRRYDWDTGTFTPQTVTNSEIQDAIIDLQQDQGITLSTGNPANFLKDFLRSPNRNAQWPAAIAEVGYTARQSYSEGRVFDFVPYPSGQVLPFPDDFTLPDEPVVHKVETVSLPSVARVMGRADEAWLIQVCVQQRVLQTHFALYSPLDVVDFYHLQNSLKGAPEIDALFLMTFRAGEVLHKALVTFEAKRDEPILPDQIRSQVAAMAKRSQKEAGLRDIDFIVPVAAKTVLIDASKVIAIFEMEGIATLDAVKAGREKLEHELPLQIINAVAYRLEPPVAGISGPLNGRHKKR</sequence>
<reference evidence="1 2" key="1">
    <citation type="submission" date="2018-06" db="EMBL/GenBank/DDBJ databases">
        <title>Rhizobium wuzhouense sp. nov., isolated from roots of Oryza officinalis.</title>
        <authorList>
            <person name="Yuan T."/>
        </authorList>
    </citation>
    <scope>NUCLEOTIDE SEQUENCE [LARGE SCALE GENOMIC DNA]</scope>
    <source>
        <strain evidence="1 2">W44</strain>
    </source>
</reference>
<keyword evidence="2" id="KW-1185">Reference proteome</keyword>
<organism evidence="1 2">
    <name type="scientific">Rhizobium wuzhouense</name>
    <dbReference type="NCBI Taxonomy" id="1986026"/>
    <lineage>
        <taxon>Bacteria</taxon>
        <taxon>Pseudomonadati</taxon>
        <taxon>Pseudomonadota</taxon>
        <taxon>Alphaproteobacteria</taxon>
        <taxon>Hyphomicrobiales</taxon>
        <taxon>Rhizobiaceae</taxon>
        <taxon>Rhizobium/Agrobacterium group</taxon>
        <taxon>Rhizobium</taxon>
    </lineage>
</organism>
<dbReference type="Proteomes" id="UP000247536">
    <property type="component" value="Unassembled WGS sequence"/>
</dbReference>
<accession>A0ABX5NLI6</accession>
<comment type="caution">
    <text evidence="1">The sequence shown here is derived from an EMBL/GenBank/DDBJ whole genome shotgun (WGS) entry which is preliminary data.</text>
</comment>